<accession>A0A165GDJ2</accession>
<dbReference type="Proteomes" id="UP000076632">
    <property type="component" value="Unassembled WGS sequence"/>
</dbReference>
<dbReference type="RefSeq" id="XP_018187618.1">
    <property type="nucleotide sequence ID" value="XM_018332703.1"/>
</dbReference>
<proteinExistence type="predicted"/>
<name>A0A165GDJ2_XYLHT</name>
<dbReference type="InParanoid" id="A0A165GDJ2"/>
<reference evidence="2 3" key="1">
    <citation type="journal article" date="2016" name="Fungal Biol.">
        <title>The genome of Xylona heveae provides a window into fungal endophytism.</title>
        <authorList>
            <person name="Gazis R."/>
            <person name="Kuo A."/>
            <person name="Riley R."/>
            <person name="LaButti K."/>
            <person name="Lipzen A."/>
            <person name="Lin J."/>
            <person name="Amirebrahimi M."/>
            <person name="Hesse C.N."/>
            <person name="Spatafora J.W."/>
            <person name="Henrissat B."/>
            <person name="Hainaut M."/>
            <person name="Grigoriev I.V."/>
            <person name="Hibbett D.S."/>
        </authorList>
    </citation>
    <scope>NUCLEOTIDE SEQUENCE [LARGE SCALE GENOMIC DNA]</scope>
    <source>
        <strain evidence="2 3">TC161</strain>
    </source>
</reference>
<sequence>MLRHTLANLPDLDPLPSRHVGLSVSATGGQHGPTTPKKETYKHRQTYVYLQASSPPPPTTFDLAHLQILPSEKLHGSHSGKIKRQAN</sequence>
<feature type="region of interest" description="Disordered" evidence="1">
    <location>
        <begin position="1"/>
        <end position="39"/>
    </location>
</feature>
<evidence type="ECO:0000313" key="3">
    <source>
        <dbReference type="Proteomes" id="UP000076632"/>
    </source>
</evidence>
<evidence type="ECO:0000256" key="1">
    <source>
        <dbReference type="SAM" id="MobiDB-lite"/>
    </source>
</evidence>
<dbReference type="GeneID" id="28897840"/>
<dbReference type="EMBL" id="KV407459">
    <property type="protein sequence ID" value="KZF22063.1"/>
    <property type="molecule type" value="Genomic_DNA"/>
</dbReference>
<protein>
    <submittedName>
        <fullName evidence="2">Uncharacterized protein</fullName>
    </submittedName>
</protein>
<organism evidence="2 3">
    <name type="scientific">Xylona heveae (strain CBS 132557 / TC161)</name>
    <dbReference type="NCBI Taxonomy" id="1328760"/>
    <lineage>
        <taxon>Eukaryota</taxon>
        <taxon>Fungi</taxon>
        <taxon>Dikarya</taxon>
        <taxon>Ascomycota</taxon>
        <taxon>Pezizomycotina</taxon>
        <taxon>Xylonomycetes</taxon>
        <taxon>Xylonales</taxon>
        <taxon>Xylonaceae</taxon>
        <taxon>Xylona</taxon>
    </lineage>
</organism>
<gene>
    <name evidence="2" type="ORF">L228DRAFT_247680</name>
</gene>
<dbReference type="AlphaFoldDB" id="A0A165GDJ2"/>
<keyword evidence="3" id="KW-1185">Reference proteome</keyword>
<evidence type="ECO:0000313" key="2">
    <source>
        <dbReference type="EMBL" id="KZF22063.1"/>
    </source>
</evidence>